<dbReference type="SUPFAM" id="SSF88723">
    <property type="entry name" value="PIN domain-like"/>
    <property type="match status" value="1"/>
</dbReference>
<proteinExistence type="predicted"/>
<dbReference type="Pfam" id="PF13470">
    <property type="entry name" value="PIN_3"/>
    <property type="match status" value="1"/>
</dbReference>
<keyword evidence="3" id="KW-1185">Reference proteome</keyword>
<name>A0A926VBW7_9CYAN</name>
<organism evidence="2 3">
    <name type="scientific">Aerosakkonema funiforme FACHB-1375</name>
    <dbReference type="NCBI Taxonomy" id="2949571"/>
    <lineage>
        <taxon>Bacteria</taxon>
        <taxon>Bacillati</taxon>
        <taxon>Cyanobacteriota</taxon>
        <taxon>Cyanophyceae</taxon>
        <taxon>Oscillatoriophycideae</taxon>
        <taxon>Aerosakkonematales</taxon>
        <taxon>Aerosakkonemataceae</taxon>
        <taxon>Aerosakkonema</taxon>
    </lineage>
</organism>
<dbReference type="Gene3D" id="3.40.50.1010">
    <property type="entry name" value="5'-nuclease"/>
    <property type="match status" value="1"/>
</dbReference>
<dbReference type="InterPro" id="IPR029060">
    <property type="entry name" value="PIN-like_dom_sf"/>
</dbReference>
<dbReference type="EMBL" id="JACJPW010000011">
    <property type="protein sequence ID" value="MBD2180705.1"/>
    <property type="molecule type" value="Genomic_DNA"/>
</dbReference>
<sequence>MRILLDTNIILDFMLEREPFFNDANAIVQKIISREVEGYVTATTLTNIFYIARKIKSIEIAKQYIADILALMRICPVNRRVLEGALSSNLRDFEDAVQLACANRLKISAIITRDLRDFEGATLPILSPSEFLEMLDGNSEDLAE</sequence>
<dbReference type="RefSeq" id="WP_190463185.1">
    <property type="nucleotide sequence ID" value="NZ_JACJPW010000011.1"/>
</dbReference>
<dbReference type="AlphaFoldDB" id="A0A926VBW7"/>
<dbReference type="Proteomes" id="UP000641646">
    <property type="component" value="Unassembled WGS sequence"/>
</dbReference>
<evidence type="ECO:0000313" key="3">
    <source>
        <dbReference type="Proteomes" id="UP000641646"/>
    </source>
</evidence>
<dbReference type="InterPro" id="IPR002716">
    <property type="entry name" value="PIN_dom"/>
</dbReference>
<comment type="caution">
    <text evidence="2">The sequence shown here is derived from an EMBL/GenBank/DDBJ whole genome shotgun (WGS) entry which is preliminary data.</text>
</comment>
<gene>
    <name evidence="2" type="ORF">H6G03_06250</name>
</gene>
<reference evidence="2" key="2">
    <citation type="submission" date="2020-08" db="EMBL/GenBank/DDBJ databases">
        <authorList>
            <person name="Chen M."/>
            <person name="Teng W."/>
            <person name="Zhao L."/>
            <person name="Hu C."/>
            <person name="Zhou Y."/>
            <person name="Han B."/>
            <person name="Song L."/>
            <person name="Shu W."/>
        </authorList>
    </citation>
    <scope>NUCLEOTIDE SEQUENCE</scope>
    <source>
        <strain evidence="2">FACHB-1375</strain>
    </source>
</reference>
<feature type="domain" description="PIN" evidence="1">
    <location>
        <begin position="2"/>
        <end position="115"/>
    </location>
</feature>
<evidence type="ECO:0000313" key="2">
    <source>
        <dbReference type="EMBL" id="MBD2180705.1"/>
    </source>
</evidence>
<protein>
    <submittedName>
        <fullName evidence="2">PIN domain-containing protein</fullName>
    </submittedName>
</protein>
<accession>A0A926VBW7</accession>
<evidence type="ECO:0000259" key="1">
    <source>
        <dbReference type="Pfam" id="PF13470"/>
    </source>
</evidence>
<reference evidence="2" key="1">
    <citation type="journal article" date="2015" name="ISME J.">
        <title>Draft Genome Sequence of Streptomyces incarnatus NRRL8089, which Produces the Nucleoside Antibiotic Sinefungin.</title>
        <authorList>
            <person name="Oshima K."/>
            <person name="Hattori M."/>
            <person name="Shimizu H."/>
            <person name="Fukuda K."/>
            <person name="Nemoto M."/>
            <person name="Inagaki K."/>
            <person name="Tamura T."/>
        </authorList>
    </citation>
    <scope>NUCLEOTIDE SEQUENCE</scope>
    <source>
        <strain evidence="2">FACHB-1375</strain>
    </source>
</reference>